<dbReference type="Gene3D" id="1.10.510.10">
    <property type="entry name" value="Transferase(Phosphotransferase) domain 1"/>
    <property type="match status" value="1"/>
</dbReference>
<keyword evidence="4" id="KW-1185">Reference proteome</keyword>
<accession>A0A843X9N7</accession>
<evidence type="ECO:0000256" key="1">
    <source>
        <dbReference type="ARBA" id="ARBA00022741"/>
    </source>
</evidence>
<protein>
    <submittedName>
        <fullName evidence="3">Uncharacterized protein</fullName>
    </submittedName>
</protein>
<comment type="caution">
    <text evidence="3">The sequence shown here is derived from an EMBL/GenBank/DDBJ whole genome shotgun (WGS) entry which is preliminary data.</text>
</comment>
<gene>
    <name evidence="3" type="ORF">Taro_048982</name>
</gene>
<evidence type="ECO:0000256" key="2">
    <source>
        <dbReference type="ARBA" id="ARBA00022840"/>
    </source>
</evidence>
<keyword evidence="2" id="KW-0067">ATP-binding</keyword>
<sequence>MGYLASKCVTTSKARKESDVHNFRVVALEIACRRRVVELQEDQEKVRLVQWDWGCYGRGRVLEAADGRLGGEFDGKEMARLMVVGLWCTHPDCGSPSGRRPSMRQAFIMLSSSSGPIGSETNLLSARFSSST</sequence>
<dbReference type="OrthoDB" id="543442at2759"/>
<reference evidence="3" key="1">
    <citation type="submission" date="2017-07" db="EMBL/GenBank/DDBJ databases">
        <title>Taro Niue Genome Assembly and Annotation.</title>
        <authorList>
            <person name="Atibalentja N."/>
            <person name="Keating K."/>
            <person name="Fields C.J."/>
        </authorList>
    </citation>
    <scope>NUCLEOTIDE SEQUENCE</scope>
    <source>
        <strain evidence="3">Niue_2</strain>
        <tissue evidence="3">Leaf</tissue>
    </source>
</reference>
<dbReference type="GO" id="GO:0005524">
    <property type="term" value="F:ATP binding"/>
    <property type="evidence" value="ECO:0007669"/>
    <property type="project" value="UniProtKB-KW"/>
</dbReference>
<dbReference type="InterPro" id="IPR050528">
    <property type="entry name" value="L-type_Lectin-RKs"/>
</dbReference>
<proteinExistence type="predicted"/>
<dbReference type="AlphaFoldDB" id="A0A843X9N7"/>
<evidence type="ECO:0000313" key="4">
    <source>
        <dbReference type="Proteomes" id="UP000652761"/>
    </source>
</evidence>
<organism evidence="3 4">
    <name type="scientific">Colocasia esculenta</name>
    <name type="common">Wild taro</name>
    <name type="synonym">Arum esculentum</name>
    <dbReference type="NCBI Taxonomy" id="4460"/>
    <lineage>
        <taxon>Eukaryota</taxon>
        <taxon>Viridiplantae</taxon>
        <taxon>Streptophyta</taxon>
        <taxon>Embryophyta</taxon>
        <taxon>Tracheophyta</taxon>
        <taxon>Spermatophyta</taxon>
        <taxon>Magnoliopsida</taxon>
        <taxon>Liliopsida</taxon>
        <taxon>Araceae</taxon>
        <taxon>Aroideae</taxon>
        <taxon>Colocasieae</taxon>
        <taxon>Colocasia</taxon>
    </lineage>
</organism>
<dbReference type="PANTHER" id="PTHR27007">
    <property type="match status" value="1"/>
</dbReference>
<keyword evidence="1" id="KW-0547">Nucleotide-binding</keyword>
<dbReference type="EMBL" id="NMUH01006803">
    <property type="protein sequence ID" value="MQM16031.1"/>
    <property type="molecule type" value="Genomic_DNA"/>
</dbReference>
<dbReference type="Proteomes" id="UP000652761">
    <property type="component" value="Unassembled WGS sequence"/>
</dbReference>
<name>A0A843X9N7_COLES</name>
<evidence type="ECO:0000313" key="3">
    <source>
        <dbReference type="EMBL" id="MQM16031.1"/>
    </source>
</evidence>